<organism evidence="4 5">
    <name type="scientific">Nitratidesulfovibrio oxamicus</name>
    <dbReference type="NCBI Taxonomy" id="32016"/>
    <lineage>
        <taxon>Bacteria</taxon>
        <taxon>Pseudomonadati</taxon>
        <taxon>Thermodesulfobacteriota</taxon>
        <taxon>Desulfovibrionia</taxon>
        <taxon>Desulfovibrionales</taxon>
        <taxon>Desulfovibrionaceae</taxon>
        <taxon>Nitratidesulfovibrio</taxon>
    </lineage>
</organism>
<dbReference type="NCBIfam" id="NF005840">
    <property type="entry name" value="PRK07757.1"/>
    <property type="match status" value="1"/>
</dbReference>
<dbReference type="InterPro" id="IPR016181">
    <property type="entry name" value="Acyl_CoA_acyltransferase"/>
</dbReference>
<evidence type="ECO:0000313" key="5">
    <source>
        <dbReference type="Proteomes" id="UP001194469"/>
    </source>
</evidence>
<protein>
    <submittedName>
        <fullName evidence="4">N-acetyltransferase</fullName>
    </submittedName>
</protein>
<dbReference type="EMBL" id="VRYY01000160">
    <property type="protein sequence ID" value="MBG3876760.1"/>
    <property type="molecule type" value="Genomic_DNA"/>
</dbReference>
<proteinExistence type="predicted"/>
<dbReference type="PANTHER" id="PTHR30602:SF12">
    <property type="entry name" value="AMINO-ACID ACETYLTRANSFERASE NAGS1, CHLOROPLASTIC-RELATED"/>
    <property type="match status" value="1"/>
</dbReference>
<evidence type="ECO:0000256" key="1">
    <source>
        <dbReference type="ARBA" id="ARBA00022679"/>
    </source>
</evidence>
<reference evidence="4 5" key="1">
    <citation type="submission" date="2019-08" db="EMBL/GenBank/DDBJ databases">
        <authorList>
            <person name="Luo N."/>
        </authorList>
    </citation>
    <scope>NUCLEOTIDE SEQUENCE [LARGE SCALE GENOMIC DNA]</scope>
    <source>
        <strain evidence="4 5">NCIMB 9442</strain>
    </source>
</reference>
<gene>
    <name evidence="4" type="ORF">FVW20_06890</name>
</gene>
<comment type="caution">
    <text evidence="4">The sequence shown here is derived from an EMBL/GenBank/DDBJ whole genome shotgun (WGS) entry which is preliminary data.</text>
</comment>
<evidence type="ECO:0000259" key="3">
    <source>
        <dbReference type="PROSITE" id="PS51186"/>
    </source>
</evidence>
<dbReference type="RefSeq" id="WP_167125722.1">
    <property type="nucleotide sequence ID" value="NZ_VRYY01000160.1"/>
</dbReference>
<dbReference type="SUPFAM" id="SSF55729">
    <property type="entry name" value="Acyl-CoA N-acyltransferases (Nat)"/>
    <property type="match status" value="1"/>
</dbReference>
<dbReference type="InterPro" id="IPR010167">
    <property type="entry name" value="NH2A_AcTrfase"/>
</dbReference>
<dbReference type="CDD" id="cd04301">
    <property type="entry name" value="NAT_SF"/>
    <property type="match status" value="1"/>
</dbReference>
<evidence type="ECO:0000256" key="2">
    <source>
        <dbReference type="ARBA" id="ARBA00023315"/>
    </source>
</evidence>
<dbReference type="Pfam" id="PF00583">
    <property type="entry name" value="Acetyltransf_1"/>
    <property type="match status" value="1"/>
</dbReference>
<dbReference type="PROSITE" id="PS51186">
    <property type="entry name" value="GNAT"/>
    <property type="match status" value="1"/>
</dbReference>
<sequence>MGQPYIRKARVQDVKAIHGLLMHTSGQGLLLPRSLNQLYSHLRDFLVLDPDDGGPLVGCCALSIAWDDIAEVRSLVLADDLRGKGWGRKLVDACLSDAVTLGIFRVFALTYQVEFFLRMGFRVVEKDVLPQKIWADCIHCPKFPDCDETAVLLEM</sequence>
<name>A0ABS0J2V0_9BACT</name>
<keyword evidence="5" id="KW-1185">Reference proteome</keyword>
<dbReference type="InterPro" id="IPR000182">
    <property type="entry name" value="GNAT_dom"/>
</dbReference>
<evidence type="ECO:0000313" key="4">
    <source>
        <dbReference type="EMBL" id="MBG3876760.1"/>
    </source>
</evidence>
<feature type="domain" description="N-acetyltransferase" evidence="3">
    <location>
        <begin position="4"/>
        <end position="155"/>
    </location>
</feature>
<keyword evidence="2" id="KW-0012">Acyltransferase</keyword>
<dbReference type="Proteomes" id="UP001194469">
    <property type="component" value="Unassembled WGS sequence"/>
</dbReference>
<keyword evidence="1" id="KW-0808">Transferase</keyword>
<accession>A0ABS0J2V0</accession>
<dbReference type="PANTHER" id="PTHR30602">
    <property type="entry name" value="AMINO-ACID ACETYLTRANSFERASE"/>
    <property type="match status" value="1"/>
</dbReference>
<dbReference type="Gene3D" id="3.40.630.30">
    <property type="match status" value="1"/>
</dbReference>